<name>I6YSF0_MELRP</name>
<dbReference type="PATRIC" id="fig|1191523.3.peg.209"/>
<dbReference type="EMBL" id="CP003557">
    <property type="protein sequence ID" value="AFN73447.1"/>
    <property type="molecule type" value="Genomic_DNA"/>
</dbReference>
<evidence type="ECO:0000256" key="3">
    <source>
        <dbReference type="ARBA" id="ARBA00022980"/>
    </source>
</evidence>
<dbReference type="InterPro" id="IPR001209">
    <property type="entry name" value="Ribosomal_uS14"/>
</dbReference>
<dbReference type="AlphaFoldDB" id="I6YSF0"/>
<evidence type="ECO:0000256" key="2">
    <source>
        <dbReference type="ARBA" id="ARBA00009083"/>
    </source>
</evidence>
<comment type="subunit">
    <text evidence="6 7">Part of the 30S ribosomal subunit. Contacts proteins S3 and S10.</text>
</comment>
<dbReference type="HAMAP" id="MF_00537">
    <property type="entry name" value="Ribosomal_uS14_1"/>
    <property type="match status" value="1"/>
</dbReference>
<organism evidence="8 9">
    <name type="scientific">Melioribacter roseus (strain DSM 23840 / JCM 17771 / VKM B-2668 / P3M-2)</name>
    <dbReference type="NCBI Taxonomy" id="1191523"/>
    <lineage>
        <taxon>Bacteria</taxon>
        <taxon>Pseudomonadati</taxon>
        <taxon>Ignavibacteriota</taxon>
        <taxon>Ignavibacteria</taxon>
        <taxon>Ignavibacteriales</taxon>
        <taxon>Melioribacteraceae</taxon>
        <taxon>Melioribacter</taxon>
    </lineage>
</organism>
<proteinExistence type="inferred from homology"/>
<dbReference type="PANTHER" id="PTHR19836">
    <property type="entry name" value="30S RIBOSOMAL PROTEIN S14"/>
    <property type="match status" value="1"/>
</dbReference>
<dbReference type="GO" id="GO:0003735">
    <property type="term" value="F:structural constituent of ribosome"/>
    <property type="evidence" value="ECO:0007669"/>
    <property type="project" value="InterPro"/>
</dbReference>
<comment type="function">
    <text evidence="1 7">Binds 16S rRNA, required for the assembly of 30S particles and may also be responsible for determining the conformation of the 16S rRNA at the A site.</text>
</comment>
<dbReference type="InterPro" id="IPR018271">
    <property type="entry name" value="Ribosomal_uS14_CS"/>
</dbReference>
<dbReference type="HOGENOM" id="CLU_139869_0_0_10"/>
<dbReference type="PROSITE" id="PS00527">
    <property type="entry name" value="RIBOSOMAL_S14"/>
    <property type="match status" value="1"/>
</dbReference>
<evidence type="ECO:0000313" key="8">
    <source>
        <dbReference type="EMBL" id="AFN73447.1"/>
    </source>
</evidence>
<dbReference type="STRING" id="1191523.MROS_0203"/>
<dbReference type="GO" id="GO:0006412">
    <property type="term" value="P:translation"/>
    <property type="evidence" value="ECO:0007669"/>
    <property type="project" value="UniProtKB-UniRule"/>
</dbReference>
<reference evidence="8 9" key="1">
    <citation type="journal article" date="2013" name="PLoS ONE">
        <title>Genomic analysis of Melioribacter roseus, facultatively anaerobic organotrophic bacterium representing a novel deep lineage within Bacteriodetes/Chlorobi group.</title>
        <authorList>
            <person name="Kadnikov V.V."/>
            <person name="Mardanov A.V."/>
            <person name="Podosokorskaya O.A."/>
            <person name="Gavrilov S.N."/>
            <person name="Kublanov I.V."/>
            <person name="Beletsky A.V."/>
            <person name="Bonch-Osmolovskaya E.A."/>
            <person name="Ravin N.V."/>
        </authorList>
    </citation>
    <scope>NUCLEOTIDE SEQUENCE [LARGE SCALE GENOMIC DNA]</scope>
    <source>
        <strain evidence="9">JCM 17771 / P3M-2</strain>
    </source>
</reference>
<gene>
    <name evidence="7" type="primary">rpsN</name>
    <name evidence="8" type="ordered locus">MROS_0203</name>
</gene>
<sequence>MARKSLLAREVKRAKLREKYAQKRKELKEKGDYEGLQLLPRNSAPTRAHNRCLISGRPRGYYRKFGISRLVLREMALRGEIPGLKKSSW</sequence>
<protein>
    <recommendedName>
        <fullName evidence="5 7">Small ribosomal subunit protein uS14</fullName>
    </recommendedName>
</protein>
<dbReference type="InterPro" id="IPR043140">
    <property type="entry name" value="Ribosomal_uS14_sf"/>
</dbReference>
<dbReference type="Pfam" id="PF00253">
    <property type="entry name" value="Ribosomal_S14"/>
    <property type="match status" value="1"/>
</dbReference>
<keyword evidence="4 7" id="KW-0687">Ribonucleoprotein</keyword>
<evidence type="ECO:0000313" key="9">
    <source>
        <dbReference type="Proteomes" id="UP000009011"/>
    </source>
</evidence>
<evidence type="ECO:0000256" key="5">
    <source>
        <dbReference type="ARBA" id="ARBA00035167"/>
    </source>
</evidence>
<keyword evidence="7" id="KW-0694">RNA-binding</keyword>
<dbReference type="InterPro" id="IPR023036">
    <property type="entry name" value="Ribosomal_uS14_bac/plastid"/>
</dbReference>
<dbReference type="RefSeq" id="WP_014854884.1">
    <property type="nucleotide sequence ID" value="NC_018178.1"/>
</dbReference>
<dbReference type="SUPFAM" id="SSF57716">
    <property type="entry name" value="Glucocorticoid receptor-like (DNA-binding domain)"/>
    <property type="match status" value="1"/>
</dbReference>
<dbReference type="GO" id="GO:0005737">
    <property type="term" value="C:cytoplasm"/>
    <property type="evidence" value="ECO:0007669"/>
    <property type="project" value="UniProtKB-ARBA"/>
</dbReference>
<keyword evidence="7" id="KW-0699">rRNA-binding</keyword>
<dbReference type="Proteomes" id="UP000009011">
    <property type="component" value="Chromosome"/>
</dbReference>
<dbReference type="GO" id="GO:0015935">
    <property type="term" value="C:small ribosomal subunit"/>
    <property type="evidence" value="ECO:0007669"/>
    <property type="project" value="TreeGrafter"/>
</dbReference>
<accession>I6YSF0</accession>
<dbReference type="eggNOG" id="COG0199">
    <property type="taxonomic scope" value="Bacteria"/>
</dbReference>
<keyword evidence="3 7" id="KW-0689">Ribosomal protein</keyword>
<evidence type="ECO:0000256" key="7">
    <source>
        <dbReference type="HAMAP-Rule" id="MF_00537"/>
    </source>
</evidence>
<evidence type="ECO:0000256" key="6">
    <source>
        <dbReference type="ARBA" id="ARBA00047110"/>
    </source>
</evidence>
<dbReference type="GO" id="GO:0019843">
    <property type="term" value="F:rRNA binding"/>
    <property type="evidence" value="ECO:0007669"/>
    <property type="project" value="UniProtKB-UniRule"/>
</dbReference>
<dbReference type="OrthoDB" id="9810484at2"/>
<evidence type="ECO:0000256" key="4">
    <source>
        <dbReference type="ARBA" id="ARBA00023274"/>
    </source>
</evidence>
<dbReference type="NCBIfam" id="NF006477">
    <property type="entry name" value="PRK08881.1"/>
    <property type="match status" value="1"/>
</dbReference>
<dbReference type="PANTHER" id="PTHR19836:SF19">
    <property type="entry name" value="SMALL RIBOSOMAL SUBUNIT PROTEIN US14M"/>
    <property type="match status" value="1"/>
</dbReference>
<keyword evidence="9" id="KW-1185">Reference proteome</keyword>
<comment type="similarity">
    <text evidence="2 7">Belongs to the universal ribosomal protein uS14 family.</text>
</comment>
<evidence type="ECO:0000256" key="1">
    <source>
        <dbReference type="ARBA" id="ARBA00003686"/>
    </source>
</evidence>
<dbReference type="KEGG" id="mro:MROS_0203"/>
<dbReference type="Gene3D" id="4.10.830.10">
    <property type="entry name" value="30s Ribosomal Protein S14, Chain N"/>
    <property type="match status" value="1"/>
</dbReference>